<dbReference type="Pfam" id="PF00581">
    <property type="entry name" value="Rhodanese"/>
    <property type="match status" value="1"/>
</dbReference>
<dbReference type="InterPro" id="IPR035985">
    <property type="entry name" value="Ubiquitin-activating_enz"/>
</dbReference>
<feature type="binding site" evidence="12">
    <location>
        <position position="94"/>
    </location>
    <ligand>
        <name>ATP</name>
        <dbReference type="ChEBI" id="CHEBI:30616"/>
    </ligand>
</feature>
<feature type="binding site" evidence="12">
    <location>
        <begin position="184"/>
        <end position="185"/>
    </location>
    <ligand>
        <name>ATP</name>
        <dbReference type="ChEBI" id="CHEBI:30616"/>
    </ligand>
</feature>
<dbReference type="GO" id="GO:0070566">
    <property type="term" value="F:adenylyltransferase activity"/>
    <property type="evidence" value="ECO:0007669"/>
    <property type="project" value="InterPro"/>
</dbReference>
<dbReference type="Pfam" id="PF00899">
    <property type="entry name" value="ThiF"/>
    <property type="match status" value="1"/>
</dbReference>
<comment type="cofactor">
    <cofactor evidence="12">
        <name>Zn(2+)</name>
        <dbReference type="ChEBI" id="CHEBI:29105"/>
    </cofactor>
    <text evidence="12">Binds 1 zinc ion per subunit.</text>
</comment>
<dbReference type="GO" id="GO:0032447">
    <property type="term" value="P:protein urmylation"/>
    <property type="evidence" value="ECO:0007669"/>
    <property type="project" value="TreeGrafter"/>
</dbReference>
<dbReference type="GO" id="GO:0005829">
    <property type="term" value="C:cytosol"/>
    <property type="evidence" value="ECO:0007669"/>
    <property type="project" value="UniProtKB-SubCell"/>
</dbReference>
<feature type="active site" description="Glycyl thioester intermediate; for adenylyltransferase activity" evidence="12">
    <location>
        <position position="242"/>
    </location>
</feature>
<evidence type="ECO:0000256" key="12">
    <source>
        <dbReference type="HAMAP-Rule" id="MF_03049"/>
    </source>
</evidence>
<gene>
    <name evidence="12" type="primary">UBA4</name>
    <name evidence="15" type="ORF">GGI25_004013</name>
</gene>
<accession>A0A9W8G4X9</accession>
<feature type="binding site" evidence="12">
    <location>
        <position position="115"/>
    </location>
    <ligand>
        <name>ATP</name>
        <dbReference type="ChEBI" id="CHEBI:30616"/>
    </ligand>
</feature>
<dbReference type="InterPro" id="IPR001763">
    <property type="entry name" value="Rhodanese-like_dom"/>
</dbReference>
<dbReference type="SUPFAM" id="SSF69572">
    <property type="entry name" value="Activating enzymes of the ubiquitin-like proteins"/>
    <property type="match status" value="1"/>
</dbReference>
<feature type="binding site" evidence="12">
    <location>
        <begin position="122"/>
        <end position="126"/>
    </location>
    <ligand>
        <name>ATP</name>
        <dbReference type="ChEBI" id="CHEBI:30616"/>
    </ligand>
</feature>
<keyword evidence="6 12" id="KW-0547">Nucleotide-binding</keyword>
<name>A0A9W8G4X9_9FUNG</name>
<feature type="binding site" evidence="12">
    <location>
        <position position="301"/>
    </location>
    <ligand>
        <name>Zn(2+)</name>
        <dbReference type="ChEBI" id="CHEBI:29105"/>
    </ligand>
</feature>
<evidence type="ECO:0000256" key="3">
    <source>
        <dbReference type="ARBA" id="ARBA00022679"/>
    </source>
</evidence>
<feature type="binding site" evidence="12">
    <location>
        <position position="225"/>
    </location>
    <ligand>
        <name>Zn(2+)</name>
        <dbReference type="ChEBI" id="CHEBI:29105"/>
    </ligand>
</feature>
<keyword evidence="8 12" id="KW-0862">Zinc</keyword>
<evidence type="ECO:0000256" key="4">
    <source>
        <dbReference type="ARBA" id="ARBA00022694"/>
    </source>
</evidence>
<sequence>MERSERINLLRSRLASLRAEELKIEAELCELEEAQTTTETESTTTCSNAMPHNESKLSSTEIRRYSRQLLIPEIGTKGQLCLRNSSALIVGTGGLGSPCAMYLAAMGIGTLGLVDHDIVDYSNLHRQIIHSEAAASGTPKVVSAHMGVSRLNPLCNVRLYNVLLDSTNAKDIMRNYDIVVDATDNAATRYLINDACVMLGIPLVSGSAVRLDGQLTVYNYNGGPCYRCMFPTPPPVDTMANCSETGVLGVVPGIIGCLQAMEVVKVLTHRKKNETPSMLLFSYRSQPHFQHIKLRPRKPTCAVCGDSPSVTELADYVAFCGSGPNDNAPDWRVLDDPAQRVSCREYSQVVGDLRKPHLLLDVREELQFDICSLPNSVNIPMDQFDQRRDELERILRDLNGAPIYTVCRRGNLSQLAVKYIREKLSYDQCYDIARGLIGWQQDVDPNFPAY</sequence>
<dbReference type="PROSITE" id="PS50206">
    <property type="entry name" value="RHODANESE_3"/>
    <property type="match status" value="1"/>
</dbReference>
<feature type="binding site" evidence="12">
    <location>
        <position position="304"/>
    </location>
    <ligand>
        <name>Zn(2+)</name>
        <dbReference type="ChEBI" id="CHEBI:29105"/>
    </ligand>
</feature>
<keyword evidence="4 12" id="KW-0819">tRNA processing</keyword>
<dbReference type="GO" id="GO:0002143">
    <property type="term" value="P:tRNA wobble position uridine thiolation"/>
    <property type="evidence" value="ECO:0007669"/>
    <property type="project" value="InterPro"/>
</dbReference>
<dbReference type="GO" id="GO:0005524">
    <property type="term" value="F:ATP binding"/>
    <property type="evidence" value="ECO:0007669"/>
    <property type="project" value="UniProtKB-KW"/>
</dbReference>
<dbReference type="CDD" id="cd00757">
    <property type="entry name" value="ThiF_MoeB_HesA_family"/>
    <property type="match status" value="1"/>
</dbReference>
<evidence type="ECO:0000256" key="11">
    <source>
        <dbReference type="ARBA" id="ARBA00075323"/>
    </source>
</evidence>
<feature type="active site" description="Cysteine persulfide intermediate; for sulfurtransferase activity" evidence="12">
    <location>
        <position position="407"/>
    </location>
</feature>
<feature type="binding site" evidence="12">
    <location>
        <position position="140"/>
    </location>
    <ligand>
        <name>ATP</name>
        <dbReference type="ChEBI" id="CHEBI:30616"/>
    </ligand>
</feature>
<dbReference type="Gene3D" id="3.40.50.720">
    <property type="entry name" value="NAD(P)-binding Rossmann-like Domain"/>
    <property type="match status" value="1"/>
</dbReference>
<evidence type="ECO:0000256" key="13">
    <source>
        <dbReference type="SAM" id="MobiDB-lite"/>
    </source>
</evidence>
<organism evidence="15 16">
    <name type="scientific">Coemansia spiralis</name>
    <dbReference type="NCBI Taxonomy" id="417178"/>
    <lineage>
        <taxon>Eukaryota</taxon>
        <taxon>Fungi</taxon>
        <taxon>Fungi incertae sedis</taxon>
        <taxon>Zoopagomycota</taxon>
        <taxon>Kickxellomycotina</taxon>
        <taxon>Kickxellomycetes</taxon>
        <taxon>Kickxellales</taxon>
        <taxon>Kickxellaceae</taxon>
        <taxon>Coemansia</taxon>
    </lineage>
</organism>
<dbReference type="AlphaFoldDB" id="A0A9W8G4X9"/>
<keyword evidence="9 12" id="KW-0067">ATP-binding</keyword>
<comment type="subcellular location">
    <subcellularLocation>
        <location evidence="1">Cytoplasm</location>
        <location evidence="1">Cytosol</location>
    </subcellularLocation>
</comment>
<dbReference type="EMBL" id="JANBTW010000049">
    <property type="protein sequence ID" value="KAJ2675275.1"/>
    <property type="molecule type" value="Genomic_DNA"/>
</dbReference>
<dbReference type="FunFam" id="3.40.50.720:FF:000033">
    <property type="entry name" value="Adenylyltransferase and sulfurtransferase MOCS3"/>
    <property type="match status" value="1"/>
</dbReference>
<dbReference type="GO" id="GO:0042292">
    <property type="term" value="F:URM1 activating enzyme activity"/>
    <property type="evidence" value="ECO:0007669"/>
    <property type="project" value="TreeGrafter"/>
</dbReference>
<keyword evidence="3 12" id="KW-0808">Transferase</keyword>
<comment type="pathway">
    <text evidence="12">tRNA modification; 5-methoxycarbonylmethyl-2-thiouridine-tRNA biosynthesis.</text>
</comment>
<dbReference type="OrthoDB" id="10261062at2759"/>
<feature type="region of interest" description="Disordered" evidence="13">
    <location>
        <begin position="33"/>
        <end position="58"/>
    </location>
</feature>
<dbReference type="SMART" id="SM00450">
    <property type="entry name" value="RHOD"/>
    <property type="match status" value="1"/>
</dbReference>
<evidence type="ECO:0000256" key="8">
    <source>
        <dbReference type="ARBA" id="ARBA00022833"/>
    </source>
</evidence>
<evidence type="ECO:0000256" key="2">
    <source>
        <dbReference type="ARBA" id="ARBA00022490"/>
    </source>
</evidence>
<evidence type="ECO:0000256" key="10">
    <source>
        <dbReference type="ARBA" id="ARBA00023268"/>
    </source>
</evidence>
<proteinExistence type="inferred from homology"/>
<dbReference type="InterPro" id="IPR000594">
    <property type="entry name" value="ThiF_NAD_FAD-bd"/>
</dbReference>
<dbReference type="InterPro" id="IPR036873">
    <property type="entry name" value="Rhodanese-like_dom_sf"/>
</dbReference>
<evidence type="ECO:0000259" key="14">
    <source>
        <dbReference type="PROSITE" id="PS50206"/>
    </source>
</evidence>
<keyword evidence="7" id="KW-0833">Ubl conjugation pathway</keyword>
<dbReference type="Gene3D" id="3.40.250.10">
    <property type="entry name" value="Rhodanese-like domain"/>
    <property type="match status" value="1"/>
</dbReference>
<keyword evidence="5 12" id="KW-0479">Metal-binding</keyword>
<keyword evidence="2 12" id="KW-0963">Cytoplasm</keyword>
<evidence type="ECO:0000313" key="16">
    <source>
        <dbReference type="Proteomes" id="UP001151518"/>
    </source>
</evidence>
<reference evidence="15" key="1">
    <citation type="submission" date="2022-07" db="EMBL/GenBank/DDBJ databases">
        <title>Phylogenomic reconstructions and comparative analyses of Kickxellomycotina fungi.</title>
        <authorList>
            <person name="Reynolds N.K."/>
            <person name="Stajich J.E."/>
            <person name="Barry K."/>
            <person name="Grigoriev I.V."/>
            <person name="Crous P."/>
            <person name="Smith M.E."/>
        </authorList>
    </citation>
    <scope>NUCLEOTIDE SEQUENCE</scope>
    <source>
        <strain evidence="15">NRRL 3115</strain>
    </source>
</reference>
<comment type="similarity">
    <text evidence="12">In the N-terminal section; belongs to the HesA/MoeB/ThiF family. UBA4 subfamily.</text>
</comment>
<dbReference type="GO" id="GO:0046872">
    <property type="term" value="F:metal ion binding"/>
    <property type="evidence" value="ECO:0007669"/>
    <property type="project" value="UniProtKB-KW"/>
</dbReference>
<feature type="binding site" evidence="12">
    <location>
        <position position="228"/>
    </location>
    <ligand>
        <name>Zn(2+)</name>
        <dbReference type="ChEBI" id="CHEBI:29105"/>
    </ligand>
</feature>
<dbReference type="InterPro" id="IPR045886">
    <property type="entry name" value="ThiF/MoeB/HesA"/>
</dbReference>
<keyword evidence="10 12" id="KW-0511">Multifunctional enzyme</keyword>
<evidence type="ECO:0000256" key="1">
    <source>
        <dbReference type="ARBA" id="ARBA00004514"/>
    </source>
</evidence>
<dbReference type="PANTHER" id="PTHR10953:SF102">
    <property type="entry name" value="ADENYLYLTRANSFERASE AND SULFURTRANSFERASE MOCS3"/>
    <property type="match status" value="1"/>
</dbReference>
<dbReference type="FunFam" id="3.40.250.10:FF:000014">
    <property type="entry name" value="Adenylyltransferase and sulfurtransferase MOCS3"/>
    <property type="match status" value="1"/>
</dbReference>
<evidence type="ECO:0000256" key="9">
    <source>
        <dbReference type="ARBA" id="ARBA00022840"/>
    </source>
</evidence>
<comment type="caution">
    <text evidence="15">The sequence shown here is derived from an EMBL/GenBank/DDBJ whole genome shotgun (WGS) entry which is preliminary data.</text>
</comment>
<evidence type="ECO:0000256" key="6">
    <source>
        <dbReference type="ARBA" id="ARBA00022741"/>
    </source>
</evidence>
<feature type="domain" description="Rhodanese" evidence="14">
    <location>
        <begin position="353"/>
        <end position="448"/>
    </location>
</feature>
<dbReference type="Proteomes" id="UP001151518">
    <property type="component" value="Unassembled WGS sequence"/>
</dbReference>
<dbReference type="HAMAP" id="MF_03049">
    <property type="entry name" value="MOCS3_Uba4"/>
    <property type="match status" value="1"/>
</dbReference>
<feature type="compositionally biased region" description="Polar residues" evidence="13">
    <location>
        <begin position="46"/>
        <end position="58"/>
    </location>
</feature>
<dbReference type="PANTHER" id="PTHR10953">
    <property type="entry name" value="UBIQUITIN-ACTIVATING ENZYME E1"/>
    <property type="match status" value="1"/>
</dbReference>
<dbReference type="InterPro" id="IPR028885">
    <property type="entry name" value="MOCS3/Uba4"/>
</dbReference>
<dbReference type="GO" id="GO:0004792">
    <property type="term" value="F:thiosulfate-cyanide sulfurtransferase activity"/>
    <property type="evidence" value="ECO:0007669"/>
    <property type="project" value="TreeGrafter"/>
</dbReference>
<evidence type="ECO:0000313" key="15">
    <source>
        <dbReference type="EMBL" id="KAJ2675275.1"/>
    </source>
</evidence>
<evidence type="ECO:0000256" key="5">
    <source>
        <dbReference type="ARBA" id="ARBA00022723"/>
    </source>
</evidence>
<evidence type="ECO:0000256" key="7">
    <source>
        <dbReference type="ARBA" id="ARBA00022786"/>
    </source>
</evidence>
<protein>
    <recommendedName>
        <fullName evidence="11">Needs CLA4 to survive protein 3</fullName>
    </recommendedName>
</protein>
<feature type="compositionally biased region" description="Low complexity" evidence="13">
    <location>
        <begin position="34"/>
        <end position="45"/>
    </location>
</feature>